<dbReference type="Pfam" id="PF04313">
    <property type="entry name" value="HSDR_N"/>
    <property type="match status" value="1"/>
</dbReference>
<feature type="domain" description="Restriction endonuclease type I HsdR N-terminal" evidence="1">
    <location>
        <begin position="29"/>
        <end position="113"/>
    </location>
</feature>
<organism evidence="2 3">
    <name type="scientific">Neisseria meningitidis serogroup B / serotype 15 (strain H44/76)</name>
    <dbReference type="NCBI Taxonomy" id="909420"/>
    <lineage>
        <taxon>Bacteria</taxon>
        <taxon>Pseudomonadati</taxon>
        <taxon>Pseudomonadota</taxon>
        <taxon>Betaproteobacteria</taxon>
        <taxon>Neisseriales</taxon>
        <taxon>Neisseriaceae</taxon>
        <taxon>Neisseria</taxon>
    </lineage>
</organism>
<dbReference type="REBASE" id="34754">
    <property type="entry name" value="NmeH44ORF1653P"/>
</dbReference>
<evidence type="ECO:0000259" key="1">
    <source>
        <dbReference type="Pfam" id="PF04313"/>
    </source>
</evidence>
<name>E6MYB0_NEIMH</name>
<proteinExistence type="predicted"/>
<sequence>MNLETKPIAETPNFIVLDQYEKIEQSGSYQSENRLEAELIADLQNQGYEYRKDLNSQSRLLENLRAQLQRLNDVAFSDGEWARFLTEYLDRPSENITDKTRKIHDDHIYDFAFDDGPWIRISSATLVY</sequence>
<reference evidence="2 3" key="1">
    <citation type="journal article" date="2011" name="J. Bacteriol.">
        <title>Genome sequence of Neisseria meningitidis serogroup B strain H44/76.</title>
        <authorList>
            <person name="Piet J.R."/>
            <person name="Huis In 't Veld R.A."/>
            <person name="van Schaik B.D."/>
            <person name="van Kampen A.H."/>
            <person name="Baas F."/>
            <person name="van de Beek D."/>
            <person name="Pannekoek Y."/>
            <person name="van der Ende A."/>
        </authorList>
    </citation>
    <scope>NUCLEOTIDE SEQUENCE [LARGE SCALE GENOMIC DNA]</scope>
    <source>
        <strain evidence="2 3">H44/76</strain>
    </source>
</reference>
<keyword evidence="2" id="KW-0540">Nuclease</keyword>
<dbReference type="Gene3D" id="3.90.640.50">
    <property type="match status" value="1"/>
</dbReference>
<keyword evidence="2" id="KW-0378">Hydrolase</keyword>
<dbReference type="GO" id="GO:0003677">
    <property type="term" value="F:DNA binding"/>
    <property type="evidence" value="ECO:0007669"/>
    <property type="project" value="UniProtKB-KW"/>
</dbReference>
<comment type="caution">
    <text evidence="2">The sequence shown here is derived from an EMBL/GenBank/DDBJ whole genome shotgun (WGS) entry which is preliminary data.</text>
</comment>
<evidence type="ECO:0000313" key="2">
    <source>
        <dbReference type="EMBL" id="EFV63474.1"/>
    </source>
</evidence>
<dbReference type="AlphaFoldDB" id="E6MYB0"/>
<evidence type="ECO:0000313" key="3">
    <source>
        <dbReference type="Proteomes" id="UP000032707"/>
    </source>
</evidence>
<dbReference type="InterPro" id="IPR007409">
    <property type="entry name" value="Restrct_endonuc_type1_HsdR_N"/>
</dbReference>
<dbReference type="GO" id="GO:0009035">
    <property type="term" value="F:type I site-specific deoxyribonuclease activity"/>
    <property type="evidence" value="ECO:0007669"/>
    <property type="project" value="UniProtKB-EC"/>
</dbReference>
<accession>E6MYB0</accession>
<gene>
    <name evidence="2" type="ORF">NMH_1657</name>
</gene>
<dbReference type="Proteomes" id="UP000032707">
    <property type="component" value="Unassembled WGS sequence"/>
</dbReference>
<dbReference type="EMBL" id="AEQZ01000032">
    <property type="protein sequence ID" value="EFV63474.1"/>
    <property type="molecule type" value="Genomic_DNA"/>
</dbReference>
<protein>
    <submittedName>
        <fullName evidence="2">Type I restriction-modification system endonuclease</fullName>
    </submittedName>
</protein>
<keyword evidence="2" id="KW-0255">Endonuclease</keyword>
<dbReference type="GO" id="GO:0009307">
    <property type="term" value="P:DNA restriction-modification system"/>
    <property type="evidence" value="ECO:0007669"/>
    <property type="project" value="UniProtKB-KW"/>
</dbReference>
<dbReference type="PATRIC" id="fig|909420.4.peg.1748"/>
<dbReference type="GO" id="GO:0005524">
    <property type="term" value="F:ATP binding"/>
    <property type="evidence" value="ECO:0007669"/>
    <property type="project" value="UniProtKB-KW"/>
</dbReference>